<evidence type="ECO:0000313" key="1">
    <source>
        <dbReference type="EMBL" id="KAK2847502.1"/>
    </source>
</evidence>
<name>A0AA88MYR8_CHASR</name>
<evidence type="ECO:0000313" key="2">
    <source>
        <dbReference type="Proteomes" id="UP001187415"/>
    </source>
</evidence>
<reference evidence="1" key="1">
    <citation type="submission" date="2023-07" db="EMBL/GenBank/DDBJ databases">
        <title>Chromosome-level Genome Assembly of Striped Snakehead (Channa striata).</title>
        <authorList>
            <person name="Liu H."/>
        </authorList>
    </citation>
    <scope>NUCLEOTIDE SEQUENCE</scope>
    <source>
        <strain evidence="1">Gz</strain>
        <tissue evidence="1">Muscle</tissue>
    </source>
</reference>
<keyword evidence="2" id="KW-1185">Reference proteome</keyword>
<gene>
    <name evidence="1" type="ORF">Q5P01_010501</name>
</gene>
<comment type="caution">
    <text evidence="1">The sequence shown here is derived from an EMBL/GenBank/DDBJ whole genome shotgun (WGS) entry which is preliminary data.</text>
</comment>
<accession>A0AA88MYR8</accession>
<protein>
    <submittedName>
        <fullName evidence="1">Uncharacterized protein</fullName>
    </submittedName>
</protein>
<sequence length="237" mass="25757">MSKESAEVPRCCAPTMGLKHQAIHAMLANPDVAPLEEPLECQDWILIDHLMVIHKVKESDYVENGPGAQKPSVREIRSARVTAPHIEFCKRHLGEIEYAARSFSANVDMKEKLFLVTVPGLQGARGGPLATRRAGPSRGSRGEFSDLDPSYCDGEIHRPRGLSGLFVSTFAEPTSERLATLREACRGRGGSKADTLLVELANALEGAVTVCTGDSDLVAVLTASRREGLILRRDNRS</sequence>
<proteinExistence type="predicted"/>
<dbReference type="AlphaFoldDB" id="A0AA88MYR8"/>
<dbReference type="EMBL" id="JAUPFM010000007">
    <property type="protein sequence ID" value="KAK2847502.1"/>
    <property type="molecule type" value="Genomic_DNA"/>
</dbReference>
<dbReference type="Proteomes" id="UP001187415">
    <property type="component" value="Unassembled WGS sequence"/>
</dbReference>
<organism evidence="1 2">
    <name type="scientific">Channa striata</name>
    <name type="common">Snakehead murrel</name>
    <name type="synonym">Ophicephalus striatus</name>
    <dbReference type="NCBI Taxonomy" id="64152"/>
    <lineage>
        <taxon>Eukaryota</taxon>
        <taxon>Metazoa</taxon>
        <taxon>Chordata</taxon>
        <taxon>Craniata</taxon>
        <taxon>Vertebrata</taxon>
        <taxon>Euteleostomi</taxon>
        <taxon>Actinopterygii</taxon>
        <taxon>Neopterygii</taxon>
        <taxon>Teleostei</taxon>
        <taxon>Neoteleostei</taxon>
        <taxon>Acanthomorphata</taxon>
        <taxon>Anabantaria</taxon>
        <taxon>Anabantiformes</taxon>
        <taxon>Channoidei</taxon>
        <taxon>Channidae</taxon>
        <taxon>Channa</taxon>
    </lineage>
</organism>